<dbReference type="EMBL" id="JACHNU010000001">
    <property type="protein sequence ID" value="MBB4660671.1"/>
    <property type="molecule type" value="Genomic_DNA"/>
</dbReference>
<evidence type="ECO:0000256" key="3">
    <source>
        <dbReference type="ARBA" id="ARBA00022692"/>
    </source>
</evidence>
<sequence length="134" mass="15145">MLTFAADYPFLDVLWTMIIFFAWVVWIWMMVVILSDLFRRRDIGGWTKAAWCVFMIVLPFLGVLVYLIAQHDGMARRSSEQAEAIQRQFDDHVRAVAGGDGAVAEIERAEGLLARGTITRAEFDALKARALAAH</sequence>
<reference evidence="8 9" key="1">
    <citation type="submission" date="2020-08" db="EMBL/GenBank/DDBJ databases">
        <title>Genomic Encyclopedia of Archaeal and Bacterial Type Strains, Phase II (KMG-II): from individual species to whole genera.</title>
        <authorList>
            <person name="Goeker M."/>
        </authorList>
    </citation>
    <scope>NUCLEOTIDE SEQUENCE [LARGE SCALE GENOMIC DNA]</scope>
    <source>
        <strain evidence="8 9">DSM 23288</strain>
    </source>
</reference>
<evidence type="ECO:0000313" key="8">
    <source>
        <dbReference type="EMBL" id="MBB4660671.1"/>
    </source>
</evidence>
<proteinExistence type="predicted"/>
<dbReference type="GO" id="GO:0005886">
    <property type="term" value="C:plasma membrane"/>
    <property type="evidence" value="ECO:0007669"/>
    <property type="project" value="UniProtKB-SubCell"/>
</dbReference>
<dbReference type="RefSeq" id="WP_183338194.1">
    <property type="nucleotide sequence ID" value="NZ_JACHNU010000001.1"/>
</dbReference>
<keyword evidence="3 6" id="KW-0812">Transmembrane</keyword>
<name>A0A840I8S3_9ACTN</name>
<keyword evidence="4 6" id="KW-1133">Transmembrane helix</keyword>
<accession>A0A840I8S3</accession>
<comment type="caution">
    <text evidence="8">The sequence shown here is derived from an EMBL/GenBank/DDBJ whole genome shotgun (WGS) entry which is preliminary data.</text>
</comment>
<feature type="transmembrane region" description="Helical" evidence="6">
    <location>
        <begin position="49"/>
        <end position="69"/>
    </location>
</feature>
<evidence type="ECO:0000313" key="9">
    <source>
        <dbReference type="Proteomes" id="UP000585272"/>
    </source>
</evidence>
<evidence type="ECO:0000259" key="7">
    <source>
        <dbReference type="Pfam" id="PF13396"/>
    </source>
</evidence>
<evidence type="ECO:0000256" key="2">
    <source>
        <dbReference type="ARBA" id="ARBA00022475"/>
    </source>
</evidence>
<keyword evidence="5 6" id="KW-0472">Membrane</keyword>
<organism evidence="8 9">
    <name type="scientific">Conexibacter arvalis</name>
    <dbReference type="NCBI Taxonomy" id="912552"/>
    <lineage>
        <taxon>Bacteria</taxon>
        <taxon>Bacillati</taxon>
        <taxon>Actinomycetota</taxon>
        <taxon>Thermoleophilia</taxon>
        <taxon>Solirubrobacterales</taxon>
        <taxon>Conexibacteraceae</taxon>
        <taxon>Conexibacter</taxon>
    </lineage>
</organism>
<evidence type="ECO:0000256" key="4">
    <source>
        <dbReference type="ARBA" id="ARBA00022989"/>
    </source>
</evidence>
<evidence type="ECO:0000256" key="1">
    <source>
        <dbReference type="ARBA" id="ARBA00004651"/>
    </source>
</evidence>
<dbReference type="AlphaFoldDB" id="A0A840I8S3"/>
<feature type="domain" description="Cardiolipin synthase N-terminal" evidence="7">
    <location>
        <begin position="24"/>
        <end position="69"/>
    </location>
</feature>
<gene>
    <name evidence="8" type="ORF">BDZ31_000244</name>
</gene>
<feature type="transmembrane region" description="Helical" evidence="6">
    <location>
        <begin position="13"/>
        <end position="37"/>
    </location>
</feature>
<comment type="subcellular location">
    <subcellularLocation>
        <location evidence="1">Cell membrane</location>
        <topology evidence="1">Multi-pass membrane protein</topology>
    </subcellularLocation>
</comment>
<evidence type="ECO:0000256" key="6">
    <source>
        <dbReference type="SAM" id="Phobius"/>
    </source>
</evidence>
<keyword evidence="2" id="KW-1003">Cell membrane</keyword>
<dbReference type="Pfam" id="PF13396">
    <property type="entry name" value="PLDc_N"/>
    <property type="match status" value="1"/>
</dbReference>
<keyword evidence="9" id="KW-1185">Reference proteome</keyword>
<dbReference type="InterPro" id="IPR027379">
    <property type="entry name" value="CLS_N"/>
</dbReference>
<dbReference type="Proteomes" id="UP000585272">
    <property type="component" value="Unassembled WGS sequence"/>
</dbReference>
<protein>
    <recommendedName>
        <fullName evidence="7">Cardiolipin synthase N-terminal domain-containing protein</fullName>
    </recommendedName>
</protein>
<evidence type="ECO:0000256" key="5">
    <source>
        <dbReference type="ARBA" id="ARBA00023136"/>
    </source>
</evidence>